<dbReference type="SUPFAM" id="SSF46785">
    <property type="entry name" value="Winged helix' DNA-binding domain"/>
    <property type="match status" value="1"/>
</dbReference>
<keyword evidence="2" id="KW-1185">Reference proteome</keyword>
<protein>
    <submittedName>
        <fullName evidence="1">Transcriptional regulator</fullName>
    </submittedName>
</protein>
<organism evidence="1 2">
    <name type="scientific">Sphaerisporangium flaviroseum</name>
    <dbReference type="NCBI Taxonomy" id="509199"/>
    <lineage>
        <taxon>Bacteria</taxon>
        <taxon>Bacillati</taxon>
        <taxon>Actinomycetota</taxon>
        <taxon>Actinomycetes</taxon>
        <taxon>Streptosporangiales</taxon>
        <taxon>Streptosporangiaceae</taxon>
        <taxon>Sphaerisporangium</taxon>
    </lineage>
</organism>
<proteinExistence type="predicted"/>
<dbReference type="EMBL" id="BAAAZR010000028">
    <property type="protein sequence ID" value="GAA3829355.1"/>
    <property type="molecule type" value="Genomic_DNA"/>
</dbReference>
<accession>A0ABP7IYE4</accession>
<dbReference type="RefSeq" id="WP_344947037.1">
    <property type="nucleotide sequence ID" value="NZ_BAAAZR010000028.1"/>
</dbReference>
<evidence type="ECO:0000313" key="1">
    <source>
        <dbReference type="EMBL" id="GAA3829355.1"/>
    </source>
</evidence>
<evidence type="ECO:0000313" key="2">
    <source>
        <dbReference type="Proteomes" id="UP001500888"/>
    </source>
</evidence>
<gene>
    <name evidence="1" type="ORF">GCM10022226_57760</name>
</gene>
<dbReference type="InterPro" id="IPR036390">
    <property type="entry name" value="WH_DNA-bd_sf"/>
</dbReference>
<name>A0ABP7IYE4_9ACTN</name>
<reference evidence="2" key="1">
    <citation type="journal article" date="2019" name="Int. J. Syst. Evol. Microbiol.">
        <title>The Global Catalogue of Microorganisms (GCM) 10K type strain sequencing project: providing services to taxonomists for standard genome sequencing and annotation.</title>
        <authorList>
            <consortium name="The Broad Institute Genomics Platform"/>
            <consortium name="The Broad Institute Genome Sequencing Center for Infectious Disease"/>
            <person name="Wu L."/>
            <person name="Ma J."/>
        </authorList>
    </citation>
    <scope>NUCLEOTIDE SEQUENCE [LARGE SCALE GENOMIC DNA]</scope>
    <source>
        <strain evidence="2">JCM 16908</strain>
    </source>
</reference>
<comment type="caution">
    <text evidence="1">The sequence shown here is derived from an EMBL/GenBank/DDBJ whole genome shotgun (WGS) entry which is preliminary data.</text>
</comment>
<sequence length="235" mass="24957">MFEELDGDIVSVAALGEPVRRNLYRYVVAQDRPVGREQAAAGVGVAHHVAKFNLDKLVTDGLLEVEYSRPPGRTGPGAGRPAKLYRRATRDISVTLPERHYDLAGHVMGEAITIAMRDAVPVGDALRKVARATGRRLGETAEPAGLTAPLEAVSHVLACNGYEPRAAADGLILANCPFHRLAENYTELVCGLNLDLIDGLLDAIGHEGVCARLDPGPGRCCVTLGTSDGEHPAGR</sequence>
<dbReference type="Proteomes" id="UP001500888">
    <property type="component" value="Unassembled WGS sequence"/>
</dbReference>